<gene>
    <name evidence="2" type="ORF">DL764_000979</name>
</gene>
<dbReference type="Proteomes" id="UP000293360">
    <property type="component" value="Unassembled WGS sequence"/>
</dbReference>
<proteinExistence type="predicted"/>
<comment type="caution">
    <text evidence="2">The sequence shown here is derived from an EMBL/GenBank/DDBJ whole genome shotgun (WGS) entry which is preliminary data.</text>
</comment>
<dbReference type="EMBL" id="QJNU01000027">
    <property type="protein sequence ID" value="RYP09937.1"/>
    <property type="molecule type" value="Genomic_DNA"/>
</dbReference>
<feature type="region of interest" description="Disordered" evidence="1">
    <location>
        <begin position="48"/>
        <end position="71"/>
    </location>
</feature>
<evidence type="ECO:0000256" key="1">
    <source>
        <dbReference type="SAM" id="MobiDB-lite"/>
    </source>
</evidence>
<name>A0A4Q4TUU6_9PEZI</name>
<dbReference type="OrthoDB" id="2589819at2759"/>
<accession>A0A4Q4TUU6</accession>
<sequence length="71" mass="8169">MVAQKAALEPPITRLVPPSARDNPADRGEEAVSRAFRVVWERCRAHEGCQRQRKESLEERKAGDRRNRKSD</sequence>
<protein>
    <submittedName>
        <fullName evidence="2">Uncharacterized protein</fullName>
    </submittedName>
</protein>
<evidence type="ECO:0000313" key="2">
    <source>
        <dbReference type="EMBL" id="RYP09937.1"/>
    </source>
</evidence>
<feature type="region of interest" description="Disordered" evidence="1">
    <location>
        <begin position="1"/>
        <end position="28"/>
    </location>
</feature>
<reference evidence="2 3" key="1">
    <citation type="submission" date="2018-06" db="EMBL/GenBank/DDBJ databases">
        <title>Complete Genomes of Monosporascus.</title>
        <authorList>
            <person name="Robinson A.J."/>
            <person name="Natvig D.O."/>
        </authorList>
    </citation>
    <scope>NUCLEOTIDE SEQUENCE [LARGE SCALE GENOMIC DNA]</scope>
    <source>
        <strain evidence="2 3">CBS 110550</strain>
    </source>
</reference>
<dbReference type="AlphaFoldDB" id="A0A4Q4TUU6"/>
<organism evidence="2 3">
    <name type="scientific">Monosporascus ibericus</name>
    <dbReference type="NCBI Taxonomy" id="155417"/>
    <lineage>
        <taxon>Eukaryota</taxon>
        <taxon>Fungi</taxon>
        <taxon>Dikarya</taxon>
        <taxon>Ascomycota</taxon>
        <taxon>Pezizomycotina</taxon>
        <taxon>Sordariomycetes</taxon>
        <taxon>Xylariomycetidae</taxon>
        <taxon>Xylariales</taxon>
        <taxon>Xylariales incertae sedis</taxon>
        <taxon>Monosporascus</taxon>
    </lineage>
</organism>
<keyword evidence="3" id="KW-1185">Reference proteome</keyword>
<evidence type="ECO:0000313" key="3">
    <source>
        <dbReference type="Proteomes" id="UP000293360"/>
    </source>
</evidence>